<comment type="caution">
    <text evidence="1">The sequence shown here is derived from an EMBL/GenBank/DDBJ whole genome shotgun (WGS) entry which is preliminary data.</text>
</comment>
<evidence type="ECO:0000313" key="1">
    <source>
        <dbReference type="EMBL" id="GIY84416.1"/>
    </source>
</evidence>
<name>A0AAV4WPK1_9ARAC</name>
<reference evidence="1 2" key="1">
    <citation type="submission" date="2021-06" db="EMBL/GenBank/DDBJ databases">
        <title>Caerostris darwini draft genome.</title>
        <authorList>
            <person name="Kono N."/>
            <person name="Arakawa K."/>
        </authorList>
    </citation>
    <scope>NUCLEOTIDE SEQUENCE [LARGE SCALE GENOMIC DNA]</scope>
</reference>
<accession>A0AAV4WPK1</accession>
<dbReference type="EMBL" id="BPLQ01014930">
    <property type="protein sequence ID" value="GIY84416.1"/>
    <property type="molecule type" value="Genomic_DNA"/>
</dbReference>
<protein>
    <submittedName>
        <fullName evidence="1">Uncharacterized protein</fullName>
    </submittedName>
</protein>
<gene>
    <name evidence="1" type="ORF">CDAR_278601</name>
</gene>
<dbReference type="AlphaFoldDB" id="A0AAV4WPK1"/>
<organism evidence="1 2">
    <name type="scientific">Caerostris darwini</name>
    <dbReference type="NCBI Taxonomy" id="1538125"/>
    <lineage>
        <taxon>Eukaryota</taxon>
        <taxon>Metazoa</taxon>
        <taxon>Ecdysozoa</taxon>
        <taxon>Arthropoda</taxon>
        <taxon>Chelicerata</taxon>
        <taxon>Arachnida</taxon>
        <taxon>Araneae</taxon>
        <taxon>Araneomorphae</taxon>
        <taxon>Entelegynae</taxon>
        <taxon>Araneoidea</taxon>
        <taxon>Araneidae</taxon>
        <taxon>Caerostris</taxon>
    </lineage>
</organism>
<keyword evidence="2" id="KW-1185">Reference proteome</keyword>
<sequence>MVYKKDENFRWNHKIFKPVSHLSENVRKGRYLLRCIGSCPCLPRRPHAIMAAGPLGLGLGKGMIAAPIGLVGNGLIGNGLIANRVIGNGILANGVIAGNGILTNRMLANGMLANGVIGGHGIVGAPLAIGTCLIGGPVGLGLGLGKAIL</sequence>
<evidence type="ECO:0000313" key="2">
    <source>
        <dbReference type="Proteomes" id="UP001054837"/>
    </source>
</evidence>
<dbReference type="Proteomes" id="UP001054837">
    <property type="component" value="Unassembled WGS sequence"/>
</dbReference>
<proteinExistence type="predicted"/>